<reference evidence="1 2" key="1">
    <citation type="submission" date="2015-01" db="EMBL/GenBank/DDBJ databases">
        <title>Evolution of Trichinella species and genotypes.</title>
        <authorList>
            <person name="Korhonen P.K."/>
            <person name="Edoardo P."/>
            <person name="Giuseppe L.R."/>
            <person name="Gasser R.B."/>
        </authorList>
    </citation>
    <scope>NUCLEOTIDE SEQUENCE [LARGE SCALE GENOMIC DNA]</scope>
    <source>
        <strain evidence="1">ISS588</strain>
    </source>
</reference>
<accession>A0A0V1HM06</accession>
<gene>
    <name evidence="1" type="ORF">T4B_2146</name>
</gene>
<name>A0A0V1HM06_TRIPS</name>
<dbReference type="AlphaFoldDB" id="A0A0V1HM06"/>
<keyword evidence="2" id="KW-1185">Reference proteome</keyword>
<evidence type="ECO:0000313" key="2">
    <source>
        <dbReference type="Proteomes" id="UP000054805"/>
    </source>
</evidence>
<dbReference type="Proteomes" id="UP000054805">
    <property type="component" value="Unassembled WGS sequence"/>
</dbReference>
<evidence type="ECO:0000313" key="1">
    <source>
        <dbReference type="EMBL" id="KRZ11425.1"/>
    </source>
</evidence>
<dbReference type="EMBL" id="JYDS01000352">
    <property type="protein sequence ID" value="KRZ11425.1"/>
    <property type="molecule type" value="Genomic_DNA"/>
</dbReference>
<sequence>MNRYFSAYFPAAVFPISIVQVPFSKKKLESRLLKLEQSNIKSLLYCEFAMSSHVRFRTSSSRKTTLDKLPFTALEIVSLSRRTLSRIISRKQKNKWLISNCDDGIKVKCWKIYFCFFLRALFVPELVEIPFCFFSIFLWPWLRCSEELEQAIFVSSLRNGIASSRRNTCSEIFLAEQQL</sequence>
<proteinExistence type="predicted"/>
<protein>
    <submittedName>
        <fullName evidence="1">Uncharacterized protein</fullName>
    </submittedName>
</protein>
<comment type="caution">
    <text evidence="1">The sequence shown here is derived from an EMBL/GenBank/DDBJ whole genome shotgun (WGS) entry which is preliminary data.</text>
</comment>
<organism evidence="1 2">
    <name type="scientific">Trichinella pseudospiralis</name>
    <name type="common">Parasitic roundworm</name>
    <dbReference type="NCBI Taxonomy" id="6337"/>
    <lineage>
        <taxon>Eukaryota</taxon>
        <taxon>Metazoa</taxon>
        <taxon>Ecdysozoa</taxon>
        <taxon>Nematoda</taxon>
        <taxon>Enoplea</taxon>
        <taxon>Dorylaimia</taxon>
        <taxon>Trichinellida</taxon>
        <taxon>Trichinellidae</taxon>
        <taxon>Trichinella</taxon>
    </lineage>
</organism>